<keyword evidence="2" id="KW-0812">Transmembrane</keyword>
<evidence type="ECO:0000256" key="1">
    <source>
        <dbReference type="SAM" id="MobiDB-lite"/>
    </source>
</evidence>
<feature type="transmembrane region" description="Helical" evidence="2">
    <location>
        <begin position="31"/>
        <end position="50"/>
    </location>
</feature>
<dbReference type="Proteomes" id="UP000076967">
    <property type="component" value="Unassembled WGS sequence"/>
</dbReference>
<sequence length="110" mass="12730">MKNQSFVTWTVIILAALGLLNDVVFDNFKLLKFLLIPALVFIVVFLLFRFNQPRRFNKQPKVIPSRKTMDKVAGNKKNTSSPSSKKNKQYPFQVIDGKKGKDDDQMPKYH</sequence>
<keyword evidence="2" id="KW-0472">Membrane</keyword>
<feature type="compositionally biased region" description="Basic and acidic residues" evidence="1">
    <location>
        <begin position="96"/>
        <end position="110"/>
    </location>
</feature>
<evidence type="ECO:0000313" key="3">
    <source>
        <dbReference type="EMBL" id="OAB44136.1"/>
    </source>
</evidence>
<dbReference type="OrthoDB" id="2660621at2"/>
<feature type="compositionally biased region" description="Low complexity" evidence="1">
    <location>
        <begin position="75"/>
        <end position="84"/>
    </location>
</feature>
<comment type="caution">
    <text evidence="3">The sequence shown here is derived from an EMBL/GenBank/DDBJ whole genome shotgun (WGS) entry which is preliminary data.</text>
</comment>
<dbReference type="RefSeq" id="WP_068529971.1">
    <property type="nucleotide sequence ID" value="NZ_LVJH01000007.1"/>
</dbReference>
<evidence type="ECO:0000256" key="2">
    <source>
        <dbReference type="SAM" id="Phobius"/>
    </source>
</evidence>
<proteinExistence type="predicted"/>
<reference evidence="3 4" key="1">
    <citation type="submission" date="2016-03" db="EMBL/GenBank/DDBJ databases">
        <title>Draft genome sequence of Paenibacillus glacialis DSM 22343.</title>
        <authorList>
            <person name="Shin S.-K."/>
            <person name="Yi H."/>
        </authorList>
    </citation>
    <scope>NUCLEOTIDE SEQUENCE [LARGE SCALE GENOMIC DNA]</scope>
    <source>
        <strain evidence="3 4">DSM 22343</strain>
    </source>
</reference>
<evidence type="ECO:0000313" key="4">
    <source>
        <dbReference type="Proteomes" id="UP000076967"/>
    </source>
</evidence>
<feature type="region of interest" description="Disordered" evidence="1">
    <location>
        <begin position="59"/>
        <end position="110"/>
    </location>
</feature>
<organism evidence="3 4">
    <name type="scientific">Paenibacillus glacialis</name>
    <dbReference type="NCBI Taxonomy" id="494026"/>
    <lineage>
        <taxon>Bacteria</taxon>
        <taxon>Bacillati</taxon>
        <taxon>Bacillota</taxon>
        <taxon>Bacilli</taxon>
        <taxon>Bacillales</taxon>
        <taxon>Paenibacillaceae</taxon>
        <taxon>Paenibacillus</taxon>
    </lineage>
</organism>
<gene>
    <name evidence="3" type="ORF">PGLA_05555</name>
</gene>
<dbReference type="STRING" id="494026.PGLA_05555"/>
<accession>A0A162K7G3</accession>
<protein>
    <submittedName>
        <fullName evidence="3">Uncharacterized protein</fullName>
    </submittedName>
</protein>
<keyword evidence="4" id="KW-1185">Reference proteome</keyword>
<keyword evidence="2" id="KW-1133">Transmembrane helix</keyword>
<name>A0A162K7G3_9BACL</name>
<dbReference type="EMBL" id="LVJH01000007">
    <property type="protein sequence ID" value="OAB44136.1"/>
    <property type="molecule type" value="Genomic_DNA"/>
</dbReference>
<dbReference type="AlphaFoldDB" id="A0A162K7G3"/>